<dbReference type="STRING" id="35608.A0A2U1N0P7"/>
<protein>
    <recommendedName>
        <fullName evidence="3">Sulfotransferase</fullName>
        <ecNumber evidence="3">2.8.2.-</ecNumber>
    </recommendedName>
</protein>
<feature type="domain" description="Sulfotransferase" evidence="5">
    <location>
        <begin position="222"/>
        <end position="350"/>
    </location>
</feature>
<keyword evidence="8" id="KW-1185">Reference proteome</keyword>
<dbReference type="OrthoDB" id="205623at2759"/>
<dbReference type="Pfam" id="PF14244">
    <property type="entry name" value="Retrotran_gag_3"/>
    <property type="match status" value="2"/>
</dbReference>
<evidence type="ECO:0000313" key="7">
    <source>
        <dbReference type="EMBL" id="PWA67089.1"/>
    </source>
</evidence>
<reference evidence="7 8" key="1">
    <citation type="journal article" date="2018" name="Mol. Plant">
        <title>The genome of Artemisia annua provides insight into the evolution of Asteraceae family and artemisinin biosynthesis.</title>
        <authorList>
            <person name="Shen Q."/>
            <person name="Zhang L."/>
            <person name="Liao Z."/>
            <person name="Wang S."/>
            <person name="Yan T."/>
            <person name="Shi P."/>
            <person name="Liu M."/>
            <person name="Fu X."/>
            <person name="Pan Q."/>
            <person name="Wang Y."/>
            <person name="Lv Z."/>
            <person name="Lu X."/>
            <person name="Zhang F."/>
            <person name="Jiang W."/>
            <person name="Ma Y."/>
            <person name="Chen M."/>
            <person name="Hao X."/>
            <person name="Li L."/>
            <person name="Tang Y."/>
            <person name="Lv G."/>
            <person name="Zhou Y."/>
            <person name="Sun X."/>
            <person name="Brodelius P.E."/>
            <person name="Rose J.K.C."/>
            <person name="Tang K."/>
        </authorList>
    </citation>
    <scope>NUCLEOTIDE SEQUENCE [LARGE SCALE GENOMIC DNA]</scope>
    <source>
        <strain evidence="8">cv. Huhao1</strain>
        <tissue evidence="7">Leaf</tissue>
    </source>
</reference>
<comment type="similarity">
    <text evidence="1 3">Belongs to the sulfotransferase 1 family.</text>
</comment>
<evidence type="ECO:0000256" key="1">
    <source>
        <dbReference type="ARBA" id="ARBA00005771"/>
    </source>
</evidence>
<feature type="compositionally biased region" description="Polar residues" evidence="4">
    <location>
        <begin position="163"/>
        <end position="176"/>
    </location>
</feature>
<gene>
    <name evidence="7" type="ORF">CTI12_AA321420</name>
</gene>
<comment type="caution">
    <text evidence="7">The sequence shown here is derived from an EMBL/GenBank/DDBJ whole genome shotgun (WGS) entry which is preliminary data.</text>
</comment>
<dbReference type="InterPro" id="IPR027417">
    <property type="entry name" value="P-loop_NTPase"/>
</dbReference>
<dbReference type="Proteomes" id="UP000245207">
    <property type="component" value="Unassembled WGS sequence"/>
</dbReference>
<feature type="compositionally biased region" description="Polar residues" evidence="4">
    <location>
        <begin position="129"/>
        <end position="142"/>
    </location>
</feature>
<sequence length="358" mass="40062">MANQPPIPPVNPPQSVINTINDPLYIASSDHPGMALTNTQFNGSNFHGWSRNVKMALGAKLKLGFIDGSCAKPNADDVDIQSSDHPGMALTNTQFNGSNFHGWSRNVKMALGAKLKLGFIDETLPVPNTPLTQNPDTPTPTMHNTPDPNTLDPTTHNPPDLNAPTQEPSVNVQRNNRPTHTRKSSRQSSKPSWLKDFVTPHRTNAVTTVKYPLFGPDAFKVSEYGPYWDHVLGFWRASLESPDKILFLKYEEIKKEPEVHVKRSADFMGVPISAEEENGVVEKIAKFCSFEHLKNLEVNKTGIQRFDFGFEIENRHFFRQGLVGDWKHHMTQEMGERIDRITQEKFQGSGLTIGASPK</sequence>
<accession>A0A2U1N0P7</accession>
<organism evidence="7 8">
    <name type="scientific">Artemisia annua</name>
    <name type="common">Sweet wormwood</name>
    <dbReference type="NCBI Taxonomy" id="35608"/>
    <lineage>
        <taxon>Eukaryota</taxon>
        <taxon>Viridiplantae</taxon>
        <taxon>Streptophyta</taxon>
        <taxon>Embryophyta</taxon>
        <taxon>Tracheophyta</taxon>
        <taxon>Spermatophyta</taxon>
        <taxon>Magnoliopsida</taxon>
        <taxon>eudicotyledons</taxon>
        <taxon>Gunneridae</taxon>
        <taxon>Pentapetalae</taxon>
        <taxon>asterids</taxon>
        <taxon>campanulids</taxon>
        <taxon>Asterales</taxon>
        <taxon>Asteraceae</taxon>
        <taxon>Asteroideae</taxon>
        <taxon>Anthemideae</taxon>
        <taxon>Artemisiinae</taxon>
        <taxon>Artemisia</taxon>
    </lineage>
</organism>
<dbReference type="AlphaFoldDB" id="A0A2U1N0P7"/>
<keyword evidence="2 3" id="KW-0808">Transferase</keyword>
<evidence type="ECO:0000313" key="8">
    <source>
        <dbReference type="Proteomes" id="UP000245207"/>
    </source>
</evidence>
<feature type="region of interest" description="Disordered" evidence="4">
    <location>
        <begin position="124"/>
        <end position="196"/>
    </location>
</feature>
<name>A0A2U1N0P7_ARTAN</name>
<feature type="compositionally biased region" description="Low complexity" evidence="4">
    <location>
        <begin position="143"/>
        <end position="160"/>
    </location>
</feature>
<dbReference type="EMBL" id="PKPP01003898">
    <property type="protein sequence ID" value="PWA67089.1"/>
    <property type="molecule type" value="Genomic_DNA"/>
</dbReference>
<feature type="domain" description="Retrotransposon Copia-like N-terminal" evidence="6">
    <location>
        <begin position="28"/>
        <end position="74"/>
    </location>
</feature>
<dbReference type="InterPro" id="IPR000863">
    <property type="entry name" value="Sulfotransferase_dom"/>
</dbReference>
<dbReference type="GO" id="GO:0008146">
    <property type="term" value="F:sulfotransferase activity"/>
    <property type="evidence" value="ECO:0007669"/>
    <property type="project" value="InterPro"/>
</dbReference>
<evidence type="ECO:0000256" key="3">
    <source>
        <dbReference type="RuleBase" id="RU361155"/>
    </source>
</evidence>
<proteinExistence type="inferred from homology"/>
<evidence type="ECO:0000256" key="2">
    <source>
        <dbReference type="ARBA" id="ARBA00022679"/>
    </source>
</evidence>
<dbReference type="Pfam" id="PF00685">
    <property type="entry name" value="Sulfotransfer_1"/>
    <property type="match status" value="1"/>
</dbReference>
<dbReference type="InterPro" id="IPR029472">
    <property type="entry name" value="Copia-like_N"/>
</dbReference>
<dbReference type="Gene3D" id="3.40.50.300">
    <property type="entry name" value="P-loop containing nucleotide triphosphate hydrolases"/>
    <property type="match status" value="1"/>
</dbReference>
<dbReference type="PANTHER" id="PTHR11783">
    <property type="entry name" value="SULFOTRANSFERASE SULT"/>
    <property type="match status" value="1"/>
</dbReference>
<dbReference type="SUPFAM" id="SSF52540">
    <property type="entry name" value="P-loop containing nucleoside triphosphate hydrolases"/>
    <property type="match status" value="1"/>
</dbReference>
<feature type="domain" description="Retrotransposon Copia-like N-terminal" evidence="6">
    <location>
        <begin position="82"/>
        <end position="127"/>
    </location>
</feature>
<dbReference type="EC" id="2.8.2.-" evidence="3"/>
<evidence type="ECO:0000256" key="4">
    <source>
        <dbReference type="SAM" id="MobiDB-lite"/>
    </source>
</evidence>
<evidence type="ECO:0000259" key="5">
    <source>
        <dbReference type="Pfam" id="PF00685"/>
    </source>
</evidence>
<evidence type="ECO:0000259" key="6">
    <source>
        <dbReference type="Pfam" id="PF14244"/>
    </source>
</evidence>